<dbReference type="KEGG" id="tet:TTHERM_00312220"/>
<feature type="binding site" evidence="8">
    <location>
        <position position="292"/>
    </location>
    <ligand>
        <name>[4Fe-4S] cluster</name>
        <dbReference type="ChEBI" id="CHEBI:49883"/>
        <label>1</label>
    </ligand>
</feature>
<evidence type="ECO:0000256" key="7">
    <source>
        <dbReference type="ARBA" id="ARBA00023014"/>
    </source>
</evidence>
<evidence type="ECO:0000256" key="1">
    <source>
        <dbReference type="ARBA" id="ARBA00022485"/>
    </source>
</evidence>
<feature type="binding site" evidence="8">
    <location>
        <begin position="332"/>
        <end position="339"/>
    </location>
    <ligand>
        <name>ATP</name>
        <dbReference type="ChEBI" id="CHEBI:30616"/>
    </ligand>
</feature>
<dbReference type="AlphaFoldDB" id="Q22KQ8"/>
<comment type="subunit">
    <text evidence="8">Heterotetramer of 2 NUBP1 and 2 NUBP2 chains.</text>
</comment>
<proteinExistence type="inferred from homology"/>
<dbReference type="OrthoDB" id="1741334at2759"/>
<evidence type="ECO:0000256" key="6">
    <source>
        <dbReference type="ARBA" id="ARBA00023004"/>
    </source>
</evidence>
<feature type="binding site" evidence="8">
    <location>
        <position position="278"/>
    </location>
    <ligand>
        <name>[4Fe-4S] cluster</name>
        <dbReference type="ChEBI" id="CHEBI:49883"/>
        <label>1</label>
    </ligand>
</feature>
<accession>Q22KQ8</accession>
<evidence type="ECO:0000313" key="10">
    <source>
        <dbReference type="Proteomes" id="UP000009168"/>
    </source>
</evidence>
<evidence type="ECO:0000313" key="9">
    <source>
        <dbReference type="EMBL" id="EAR85741.1"/>
    </source>
</evidence>
<keyword evidence="1 8" id="KW-0004">4Fe-4S</keyword>
<dbReference type="GO" id="GO:0051539">
    <property type="term" value="F:4 iron, 4 sulfur cluster binding"/>
    <property type="evidence" value="ECO:0007669"/>
    <property type="project" value="UniProtKB-UniRule"/>
</dbReference>
<dbReference type="HAMAP" id="MF_03038">
    <property type="entry name" value="NUBP1"/>
    <property type="match status" value="1"/>
</dbReference>
<dbReference type="PANTHER" id="PTHR23264:SF19">
    <property type="entry name" value="CYTOSOLIC FE-S CLUSTER ASSEMBLY FACTOR NUBP2"/>
    <property type="match status" value="1"/>
</dbReference>
<keyword evidence="3 8" id="KW-0479">Metal-binding</keyword>
<keyword evidence="6 8" id="KW-0408">Iron</keyword>
<dbReference type="InterPro" id="IPR033756">
    <property type="entry name" value="YlxH/NBP35"/>
</dbReference>
<feature type="binding site" evidence="8">
    <location>
        <position position="507"/>
    </location>
    <ligand>
        <name>[4Fe-4S] cluster</name>
        <dbReference type="ChEBI" id="CHEBI:49883"/>
        <label>2</label>
        <note>ligand shared with heterodimeric partner</note>
    </ligand>
</feature>
<dbReference type="GeneID" id="7846455"/>
<dbReference type="HOGENOM" id="CLU_468930_0_0_1"/>
<dbReference type="InParanoid" id="Q22KQ8"/>
<dbReference type="SUPFAM" id="SSF52540">
    <property type="entry name" value="P-loop containing nucleoside triphosphate hydrolases"/>
    <property type="match status" value="1"/>
</dbReference>
<dbReference type="GO" id="GO:0016226">
    <property type="term" value="P:iron-sulfur cluster assembly"/>
    <property type="evidence" value="ECO:0007669"/>
    <property type="project" value="UniProtKB-UniRule"/>
</dbReference>
<comment type="subcellular location">
    <subcellularLocation>
        <location evidence="8">Cytoplasm</location>
    </subcellularLocation>
</comment>
<dbReference type="PANTHER" id="PTHR23264">
    <property type="entry name" value="NUCLEOTIDE-BINDING PROTEIN NBP35 YEAST -RELATED"/>
    <property type="match status" value="1"/>
</dbReference>
<dbReference type="Gene3D" id="3.40.50.300">
    <property type="entry name" value="P-loop containing nucleotide triphosphate hydrolases"/>
    <property type="match status" value="1"/>
</dbReference>
<dbReference type="PROSITE" id="PS01215">
    <property type="entry name" value="MRP"/>
    <property type="match status" value="1"/>
</dbReference>
<dbReference type="InterPro" id="IPR019591">
    <property type="entry name" value="Mrp/NBP35_ATP-bd"/>
</dbReference>
<dbReference type="STRING" id="312017.Q22KQ8"/>
<dbReference type="GO" id="GO:0005524">
    <property type="term" value="F:ATP binding"/>
    <property type="evidence" value="ECO:0007669"/>
    <property type="project" value="UniProtKB-KW"/>
</dbReference>
<dbReference type="EMBL" id="GG662498">
    <property type="protein sequence ID" value="EAR85741.1"/>
    <property type="molecule type" value="Genomic_DNA"/>
</dbReference>
<dbReference type="eggNOG" id="KOG3022">
    <property type="taxonomic scope" value="Eukaryota"/>
</dbReference>
<dbReference type="RefSeq" id="XP_001033404.1">
    <property type="nucleotide sequence ID" value="XM_001033404.1"/>
</dbReference>
<comment type="function">
    <text evidence="8">Component of the cytosolic iron-sulfur (Fe/S) protein assembly (CIA) machinery. Required for maturation of extramitochondrial Fe-S proteins. The NUBP1-NUBP2 heterotetramer forms a Fe-S scaffold complex, mediating the de novo assembly of an Fe-S cluster and its transfer to target apoproteins.</text>
</comment>
<evidence type="ECO:0000256" key="4">
    <source>
        <dbReference type="ARBA" id="ARBA00022741"/>
    </source>
</evidence>
<evidence type="ECO:0000256" key="3">
    <source>
        <dbReference type="ARBA" id="ARBA00022723"/>
    </source>
</evidence>
<dbReference type="Pfam" id="PF10609">
    <property type="entry name" value="ParA"/>
    <property type="match status" value="1"/>
</dbReference>
<dbReference type="CDD" id="cd02037">
    <property type="entry name" value="Mrp_NBP35"/>
    <property type="match status" value="1"/>
</dbReference>
<keyword evidence="10" id="KW-1185">Reference proteome</keyword>
<dbReference type="FunFam" id="3.40.50.300:FF:001119">
    <property type="entry name" value="Iron-sulfur cluster carrier protein"/>
    <property type="match status" value="1"/>
</dbReference>
<dbReference type="Proteomes" id="UP000009168">
    <property type="component" value="Unassembled WGS sequence"/>
</dbReference>
<dbReference type="InterPro" id="IPR000808">
    <property type="entry name" value="Mrp-like_CS"/>
</dbReference>
<feature type="binding site" evidence="8">
    <location>
        <position position="504"/>
    </location>
    <ligand>
        <name>[4Fe-4S] cluster</name>
        <dbReference type="ChEBI" id="CHEBI:49883"/>
        <label>2</label>
        <note>ligand shared with heterodimeric partner</note>
    </ligand>
</feature>
<keyword evidence="5 8" id="KW-0067">ATP-binding</keyword>
<comment type="similarity">
    <text evidence="8">Belongs to the Mrp/NBP35 ATP-binding proteins family. NUBP1/NBP35 subfamily.</text>
</comment>
<gene>
    <name evidence="9" type="ORF">TTHERM_00312220</name>
</gene>
<reference evidence="10" key="1">
    <citation type="journal article" date="2006" name="PLoS Biol.">
        <title>Macronuclear genome sequence of the ciliate Tetrahymena thermophila, a model eukaryote.</title>
        <authorList>
            <person name="Eisen J.A."/>
            <person name="Coyne R.S."/>
            <person name="Wu M."/>
            <person name="Wu D."/>
            <person name="Thiagarajan M."/>
            <person name="Wortman J.R."/>
            <person name="Badger J.H."/>
            <person name="Ren Q."/>
            <person name="Amedeo P."/>
            <person name="Jones K.M."/>
            <person name="Tallon L.J."/>
            <person name="Delcher A.L."/>
            <person name="Salzberg S.L."/>
            <person name="Silva J.C."/>
            <person name="Haas B.J."/>
            <person name="Majoros W.H."/>
            <person name="Farzad M."/>
            <person name="Carlton J.M."/>
            <person name="Smith R.K. Jr."/>
            <person name="Garg J."/>
            <person name="Pearlman R.E."/>
            <person name="Karrer K.M."/>
            <person name="Sun L."/>
            <person name="Manning G."/>
            <person name="Elde N.C."/>
            <person name="Turkewitz A.P."/>
            <person name="Asai D.J."/>
            <person name="Wilkes D.E."/>
            <person name="Wang Y."/>
            <person name="Cai H."/>
            <person name="Collins K."/>
            <person name="Stewart B.A."/>
            <person name="Lee S.R."/>
            <person name="Wilamowska K."/>
            <person name="Weinberg Z."/>
            <person name="Ruzzo W.L."/>
            <person name="Wloga D."/>
            <person name="Gaertig J."/>
            <person name="Frankel J."/>
            <person name="Tsao C.-C."/>
            <person name="Gorovsky M.A."/>
            <person name="Keeling P.J."/>
            <person name="Waller R.F."/>
            <person name="Patron N.J."/>
            <person name="Cherry J.M."/>
            <person name="Stover N.A."/>
            <person name="Krieger C.J."/>
            <person name="del Toro C."/>
            <person name="Ryder H.F."/>
            <person name="Williamson S.C."/>
            <person name="Barbeau R.A."/>
            <person name="Hamilton E.P."/>
            <person name="Orias E."/>
        </authorList>
    </citation>
    <scope>NUCLEOTIDE SEQUENCE [LARGE SCALE GENOMIC DNA]</scope>
    <source>
        <strain evidence="10">SB210</strain>
    </source>
</reference>
<sequence length="582" mass="61291">MEKERIVPEGAPDSCPGVKSQLAGKVEPCSGCPHQPNCALGNPNLDGRIIPEEAPSQCPGTQSNLAGHTVVCSGCPHQPNCASKALNVHYKLVPDNAPTQCPGTLSQDAGKVNSCSGCPNQQKCNSGQSNTIQEHKKLVPDNAPQNCPGVDSQNAGKTEVCVSCPHQPNCALGKLGVHGKVVPVDAPEQCPGTQAQNAGKTPVCSGCPHQPDCAAGKQANITADKKIVPVNANTGCVGTQSQQAGTASSCAGCPNKAKCSSQNTEENKVVPDNANEGCPGTQNKEAGKMSACQGCPNQQICASGKANEPDPALKDVERRMKLVKHKILVLSGKGGVGKSTVSSQLAFQLANLGYEVGLLDIDICGPSIPRMLGLLDHEVHNSADGWSPVYVEDNLGVMSIGFLLGNQDDAVVWRGPRKNGLIKQFLTDVNWGELDYLIIDTPPGTSDEHISCVQYLQPGEGDGAIVVTTPQEVSLQDVRKELSFCQKTKTNILGVVENMSGFICPGCKCESQIFPPVTGGAAKMCQDYKIDLLGKVPLEPKVLICTEKGKSIVKEHPDSVAAKVYQHIAERVTQTLKVELPK</sequence>
<evidence type="ECO:0000256" key="5">
    <source>
        <dbReference type="ARBA" id="ARBA00022840"/>
    </source>
</evidence>
<protein>
    <recommendedName>
        <fullName evidence="8">Cytosolic Fe-S cluster assembly factor NUBP1 homolog</fullName>
    </recommendedName>
</protein>
<keyword evidence="4 8" id="KW-0547">Nucleotide-binding</keyword>
<organism evidence="9 10">
    <name type="scientific">Tetrahymena thermophila (strain SB210)</name>
    <dbReference type="NCBI Taxonomy" id="312017"/>
    <lineage>
        <taxon>Eukaryota</taxon>
        <taxon>Sar</taxon>
        <taxon>Alveolata</taxon>
        <taxon>Ciliophora</taxon>
        <taxon>Intramacronucleata</taxon>
        <taxon>Oligohymenophorea</taxon>
        <taxon>Hymenostomatida</taxon>
        <taxon>Tetrahymenina</taxon>
        <taxon>Tetrahymenidae</taxon>
        <taxon>Tetrahymena</taxon>
    </lineage>
</organism>
<dbReference type="GO" id="GO:0140663">
    <property type="term" value="F:ATP-dependent FeS chaperone activity"/>
    <property type="evidence" value="ECO:0007669"/>
    <property type="project" value="InterPro"/>
</dbReference>
<evidence type="ECO:0000256" key="2">
    <source>
        <dbReference type="ARBA" id="ARBA00022490"/>
    </source>
</evidence>
<dbReference type="InterPro" id="IPR027417">
    <property type="entry name" value="P-loop_NTPase"/>
</dbReference>
<comment type="cofactor">
    <cofactor evidence="8">
        <name>[4Fe-4S] cluster</name>
        <dbReference type="ChEBI" id="CHEBI:49883"/>
    </cofactor>
    <text evidence="8">Binds 4 [4Fe-4S] clusters per heterotetramer. Contains two stable clusters in the N-termini of NUBP1 and two labile, bridging clusters between subunits of the NUBP1-NUBP2 heterotetramer.</text>
</comment>
<dbReference type="GO" id="GO:0005829">
    <property type="term" value="C:cytosol"/>
    <property type="evidence" value="ECO:0007669"/>
    <property type="project" value="TreeGrafter"/>
</dbReference>
<evidence type="ECO:0000256" key="8">
    <source>
        <dbReference type="HAMAP-Rule" id="MF_03038"/>
    </source>
</evidence>
<dbReference type="GO" id="GO:0046872">
    <property type="term" value="F:metal ion binding"/>
    <property type="evidence" value="ECO:0007669"/>
    <property type="project" value="UniProtKB-KW"/>
</dbReference>
<feature type="binding site" evidence="8">
    <location>
        <position position="295"/>
    </location>
    <ligand>
        <name>[4Fe-4S] cluster</name>
        <dbReference type="ChEBI" id="CHEBI:49883"/>
        <label>1</label>
    </ligand>
</feature>
<dbReference type="InterPro" id="IPR028601">
    <property type="entry name" value="NUBP1/Nbp35"/>
</dbReference>
<feature type="binding site" evidence="8">
    <location>
        <position position="301"/>
    </location>
    <ligand>
        <name>[4Fe-4S] cluster</name>
        <dbReference type="ChEBI" id="CHEBI:49883"/>
        <label>1</label>
    </ligand>
</feature>
<keyword evidence="2 8" id="KW-0963">Cytoplasm</keyword>
<keyword evidence="7 8" id="KW-0411">Iron-sulfur</keyword>
<dbReference type="HAMAP" id="MF_02040">
    <property type="entry name" value="Mrp_NBP35"/>
    <property type="match status" value="1"/>
</dbReference>
<name>Q22KQ8_TETTS</name>